<keyword evidence="3 5" id="KW-0808">Transferase</keyword>
<keyword evidence="2 3" id="KW-0067">ATP-binding</keyword>
<evidence type="ECO:0000256" key="2">
    <source>
        <dbReference type="ARBA" id="ARBA00022840"/>
    </source>
</evidence>
<evidence type="ECO:0000313" key="5">
    <source>
        <dbReference type="EMBL" id="CRL40348.1"/>
    </source>
</evidence>
<dbReference type="InterPro" id="IPR027417">
    <property type="entry name" value="P-loop_NTPase"/>
</dbReference>
<dbReference type="SUPFAM" id="SSF52540">
    <property type="entry name" value="P-loop containing nucleoside triphosphate hydrolases"/>
    <property type="match status" value="1"/>
</dbReference>
<dbReference type="InterPro" id="IPR001977">
    <property type="entry name" value="Depp_CoAkinase"/>
</dbReference>
<protein>
    <recommendedName>
        <fullName evidence="3 4">Dephospho-CoA kinase</fullName>
        <ecNumber evidence="3 4">2.7.1.24</ecNumber>
    </recommendedName>
    <alternativeName>
        <fullName evidence="3">Dephosphocoenzyme A kinase</fullName>
    </alternativeName>
</protein>
<dbReference type="Pfam" id="PF01121">
    <property type="entry name" value="CoaE"/>
    <property type="match status" value="1"/>
</dbReference>
<dbReference type="STRING" id="301302.ERS852420_02115"/>
<dbReference type="GeneID" id="99747552"/>
<comment type="pathway">
    <text evidence="3">Cofactor biosynthesis; coenzyme A biosynthesis; CoA from (R)-pantothenate: step 5/5.</text>
</comment>
<keyword evidence="6" id="KW-1185">Reference proteome</keyword>
<evidence type="ECO:0000313" key="6">
    <source>
        <dbReference type="Proteomes" id="UP000049979"/>
    </source>
</evidence>
<dbReference type="NCBIfam" id="TIGR00152">
    <property type="entry name" value="dephospho-CoA kinase"/>
    <property type="match status" value="1"/>
</dbReference>
<dbReference type="UniPathway" id="UPA00241">
    <property type="reaction ID" value="UER00356"/>
</dbReference>
<dbReference type="GO" id="GO:0005737">
    <property type="term" value="C:cytoplasm"/>
    <property type="evidence" value="ECO:0007669"/>
    <property type="project" value="UniProtKB-SubCell"/>
</dbReference>
<dbReference type="Proteomes" id="UP000049979">
    <property type="component" value="Unassembled WGS sequence"/>
</dbReference>
<accession>A0A0M6WSE0</accession>
<evidence type="ECO:0000256" key="3">
    <source>
        <dbReference type="HAMAP-Rule" id="MF_00376"/>
    </source>
</evidence>
<comment type="function">
    <text evidence="3">Catalyzes the phosphorylation of the 3'-hydroxyl group of dephosphocoenzyme A to form coenzyme A.</text>
</comment>
<name>A0A0M6WSE0_9FIRM</name>
<sequence length="201" mass="22958">MRFIGITGGVGAGKSAILAHLASKPGIRVMLADEIAHDLMQPGTECFQKLKEKFAGEDIYQPDGSLDRAQLATVIFSDDRKREELNAIVHPAVREYVLQQKEAEERAGKLFLLVLEAALLIEEHYDEICDELWYIYTTEENRRARLKASRGYSDAHVDRIFASQLSEEEYRRHCRVVIDNNGTLEETLTQTEEALRREAYE</sequence>
<comment type="subcellular location">
    <subcellularLocation>
        <location evidence="3">Cytoplasm</location>
    </subcellularLocation>
</comment>
<comment type="catalytic activity">
    <reaction evidence="3">
        <text>3'-dephospho-CoA + ATP = ADP + CoA + H(+)</text>
        <dbReference type="Rhea" id="RHEA:18245"/>
        <dbReference type="ChEBI" id="CHEBI:15378"/>
        <dbReference type="ChEBI" id="CHEBI:30616"/>
        <dbReference type="ChEBI" id="CHEBI:57287"/>
        <dbReference type="ChEBI" id="CHEBI:57328"/>
        <dbReference type="ChEBI" id="CHEBI:456216"/>
        <dbReference type="EC" id="2.7.1.24"/>
    </reaction>
</comment>
<dbReference type="HAMAP" id="MF_00376">
    <property type="entry name" value="Dephospho_CoA_kinase"/>
    <property type="match status" value="1"/>
</dbReference>
<evidence type="ECO:0000256" key="1">
    <source>
        <dbReference type="ARBA" id="ARBA00022741"/>
    </source>
</evidence>
<dbReference type="GO" id="GO:0005524">
    <property type="term" value="F:ATP binding"/>
    <property type="evidence" value="ECO:0007669"/>
    <property type="project" value="UniProtKB-UniRule"/>
</dbReference>
<proteinExistence type="inferred from homology"/>
<dbReference type="GO" id="GO:0015937">
    <property type="term" value="P:coenzyme A biosynthetic process"/>
    <property type="evidence" value="ECO:0007669"/>
    <property type="project" value="UniProtKB-UniRule"/>
</dbReference>
<dbReference type="RefSeq" id="WP_082413885.1">
    <property type="nucleotide sequence ID" value="NZ_CP173697.1"/>
</dbReference>
<dbReference type="PANTHER" id="PTHR10695">
    <property type="entry name" value="DEPHOSPHO-COA KINASE-RELATED"/>
    <property type="match status" value="1"/>
</dbReference>
<dbReference type="AlphaFoldDB" id="A0A0M6WSE0"/>
<dbReference type="EMBL" id="CVRR01000033">
    <property type="protein sequence ID" value="CRL40348.1"/>
    <property type="molecule type" value="Genomic_DNA"/>
</dbReference>
<feature type="binding site" evidence="3">
    <location>
        <begin position="11"/>
        <end position="16"/>
    </location>
    <ligand>
        <name>ATP</name>
        <dbReference type="ChEBI" id="CHEBI:30616"/>
    </ligand>
</feature>
<keyword evidence="3" id="KW-0173">Coenzyme A biosynthesis</keyword>
<dbReference type="PANTHER" id="PTHR10695:SF46">
    <property type="entry name" value="BIFUNCTIONAL COENZYME A SYNTHASE-RELATED"/>
    <property type="match status" value="1"/>
</dbReference>
<keyword evidence="3 5" id="KW-0418">Kinase</keyword>
<comment type="similarity">
    <text evidence="3">Belongs to the CoaE family.</text>
</comment>
<reference evidence="6" key="1">
    <citation type="submission" date="2015-05" db="EMBL/GenBank/DDBJ databases">
        <authorList>
            <consortium name="Pathogen Informatics"/>
        </authorList>
    </citation>
    <scope>NUCLEOTIDE SEQUENCE [LARGE SCALE GENOMIC DNA]</scope>
    <source>
        <strain evidence="6">M72</strain>
    </source>
</reference>
<dbReference type="EC" id="2.7.1.24" evidence="3 4"/>
<dbReference type="PROSITE" id="PS51219">
    <property type="entry name" value="DPCK"/>
    <property type="match status" value="1"/>
</dbReference>
<keyword evidence="3" id="KW-0963">Cytoplasm</keyword>
<dbReference type="OrthoDB" id="9812943at2"/>
<gene>
    <name evidence="3 5" type="primary">coaE</name>
    <name evidence="5" type="ORF">M72_09201</name>
</gene>
<dbReference type="Gene3D" id="3.40.50.300">
    <property type="entry name" value="P-loop containing nucleotide triphosphate hydrolases"/>
    <property type="match status" value="1"/>
</dbReference>
<dbReference type="CDD" id="cd02022">
    <property type="entry name" value="DPCK"/>
    <property type="match status" value="1"/>
</dbReference>
<organism evidence="5 6">
    <name type="scientific">Roseburia faecis</name>
    <dbReference type="NCBI Taxonomy" id="301302"/>
    <lineage>
        <taxon>Bacteria</taxon>
        <taxon>Bacillati</taxon>
        <taxon>Bacillota</taxon>
        <taxon>Clostridia</taxon>
        <taxon>Lachnospirales</taxon>
        <taxon>Lachnospiraceae</taxon>
        <taxon>Roseburia</taxon>
    </lineage>
</organism>
<keyword evidence="1 3" id="KW-0547">Nucleotide-binding</keyword>
<dbReference type="GO" id="GO:0004140">
    <property type="term" value="F:dephospho-CoA kinase activity"/>
    <property type="evidence" value="ECO:0007669"/>
    <property type="project" value="UniProtKB-UniRule"/>
</dbReference>
<evidence type="ECO:0000256" key="4">
    <source>
        <dbReference type="NCBIfam" id="TIGR00152"/>
    </source>
</evidence>